<dbReference type="SUPFAM" id="SSF53067">
    <property type="entry name" value="Actin-like ATPase domain"/>
    <property type="match status" value="1"/>
</dbReference>
<name>B4SC88_PELPB</name>
<accession>B4SC88</accession>
<dbReference type="PANTHER" id="PTHR18964">
    <property type="entry name" value="ROK (REPRESSOR, ORF, KINASE) FAMILY"/>
    <property type="match status" value="1"/>
</dbReference>
<protein>
    <submittedName>
        <fullName evidence="2">ROK family protein</fullName>
    </submittedName>
</protein>
<dbReference type="EMBL" id="CP001110">
    <property type="protein sequence ID" value="ACF42668.1"/>
    <property type="molecule type" value="Genomic_DNA"/>
</dbReference>
<comment type="similarity">
    <text evidence="1">Belongs to the ROK (NagC/XylR) family.</text>
</comment>
<dbReference type="KEGG" id="pph:Ppha_0335"/>
<evidence type="ECO:0000313" key="3">
    <source>
        <dbReference type="Proteomes" id="UP000002724"/>
    </source>
</evidence>
<dbReference type="Gene3D" id="3.30.420.40">
    <property type="match status" value="2"/>
</dbReference>
<keyword evidence="3" id="KW-1185">Reference proteome</keyword>
<organism evidence="2 3">
    <name type="scientific">Pelodictyon phaeoclathratiforme (strain DSM 5477 / BU-1)</name>
    <dbReference type="NCBI Taxonomy" id="324925"/>
    <lineage>
        <taxon>Bacteria</taxon>
        <taxon>Pseudomonadati</taxon>
        <taxon>Chlorobiota</taxon>
        <taxon>Chlorobiia</taxon>
        <taxon>Chlorobiales</taxon>
        <taxon>Chlorobiaceae</taxon>
        <taxon>Chlorobium/Pelodictyon group</taxon>
        <taxon>Pelodictyon</taxon>
    </lineage>
</organism>
<dbReference type="HOGENOM" id="CLU_036604_0_1_10"/>
<dbReference type="InterPro" id="IPR043129">
    <property type="entry name" value="ATPase_NBD"/>
</dbReference>
<evidence type="ECO:0000256" key="1">
    <source>
        <dbReference type="ARBA" id="ARBA00006479"/>
    </source>
</evidence>
<sequence length="327" mass="34312">MSRWAIGVDLGGTGIKAAIVGEESGILTKQRALTDTVSGPTGIVGQLAAIITDLYHVASETLDVADFAGVGLGAPGAVDAEKGILSYPPNLPGWTVFPLRDELQKLLRQKEELSIPVFLDNDANVAAFGEAVYGAGREFRDFLMVTLGTGVGGGIVLNRKLYRGPHGTAGEVGFMIIDFESPIFHADICGTLESLIGKKAIVALACKMIKASKSDSRLARLYNRDHSRISPRKLEHAALSGDAVALAVWERVGTILGVGLANVTALMDIRKFVIGGGIAAAGNLVFDPALDQLRRSTLPSMHEGLELVPAHLGNKAGIYGAAALCFG</sequence>
<dbReference type="eggNOG" id="COG1940">
    <property type="taxonomic scope" value="Bacteria"/>
</dbReference>
<reference evidence="2 3" key="1">
    <citation type="submission" date="2008-06" db="EMBL/GenBank/DDBJ databases">
        <title>Complete sequence of Pelodictyon phaeoclathratiforme BU-1.</title>
        <authorList>
            <consortium name="US DOE Joint Genome Institute"/>
            <person name="Lucas S."/>
            <person name="Copeland A."/>
            <person name="Lapidus A."/>
            <person name="Glavina del Rio T."/>
            <person name="Dalin E."/>
            <person name="Tice H."/>
            <person name="Bruce D."/>
            <person name="Goodwin L."/>
            <person name="Pitluck S."/>
            <person name="Schmutz J."/>
            <person name="Larimer F."/>
            <person name="Land M."/>
            <person name="Hauser L."/>
            <person name="Kyrpides N."/>
            <person name="Mikhailova N."/>
            <person name="Liu Z."/>
            <person name="Li T."/>
            <person name="Zhao F."/>
            <person name="Overmann J."/>
            <person name="Bryant D.A."/>
            <person name="Richardson P."/>
        </authorList>
    </citation>
    <scope>NUCLEOTIDE SEQUENCE [LARGE SCALE GENOMIC DNA]</scope>
    <source>
        <strain evidence="3">DSM 5477 / BU-1</strain>
    </source>
</reference>
<dbReference type="AlphaFoldDB" id="B4SC88"/>
<dbReference type="STRING" id="324925.Ppha_0335"/>
<gene>
    <name evidence="2" type="ordered locus">Ppha_0335</name>
</gene>
<dbReference type="InterPro" id="IPR000600">
    <property type="entry name" value="ROK"/>
</dbReference>
<dbReference type="OrthoDB" id="9810372at2"/>
<evidence type="ECO:0000313" key="2">
    <source>
        <dbReference type="EMBL" id="ACF42668.1"/>
    </source>
</evidence>
<dbReference type="Proteomes" id="UP000002724">
    <property type="component" value="Chromosome"/>
</dbReference>
<dbReference type="RefSeq" id="WP_012507163.1">
    <property type="nucleotide sequence ID" value="NC_011060.1"/>
</dbReference>
<proteinExistence type="inferred from homology"/>
<dbReference type="PANTHER" id="PTHR18964:SF149">
    <property type="entry name" value="BIFUNCTIONAL UDP-N-ACETYLGLUCOSAMINE 2-EPIMERASE_N-ACETYLMANNOSAMINE KINASE"/>
    <property type="match status" value="1"/>
</dbReference>
<dbReference type="Pfam" id="PF00480">
    <property type="entry name" value="ROK"/>
    <property type="match status" value="1"/>
</dbReference>